<keyword evidence="4" id="KW-1185">Reference proteome</keyword>
<dbReference type="EMBL" id="RBNJ01000863">
    <property type="protein sequence ID" value="RUS33873.1"/>
    <property type="molecule type" value="Genomic_DNA"/>
</dbReference>
<dbReference type="Proteomes" id="UP000274822">
    <property type="component" value="Unassembled WGS sequence"/>
</dbReference>
<dbReference type="GO" id="GO:0019005">
    <property type="term" value="C:SCF ubiquitin ligase complex"/>
    <property type="evidence" value="ECO:0007669"/>
    <property type="project" value="TreeGrafter"/>
</dbReference>
<accession>A0A433QVN4</accession>
<dbReference type="Gene3D" id="3.80.10.10">
    <property type="entry name" value="Ribonuclease Inhibitor"/>
    <property type="match status" value="1"/>
</dbReference>
<dbReference type="SUPFAM" id="SSF52047">
    <property type="entry name" value="RNI-like"/>
    <property type="match status" value="1"/>
</dbReference>
<feature type="domain" description="F-box" evidence="2">
    <location>
        <begin position="27"/>
        <end position="67"/>
    </location>
</feature>
<dbReference type="Pfam" id="PF12937">
    <property type="entry name" value="F-box-like"/>
    <property type="match status" value="1"/>
</dbReference>
<keyword evidence="1" id="KW-1133">Transmembrane helix</keyword>
<gene>
    <name evidence="3" type="ORF">BC938DRAFT_483424</name>
</gene>
<keyword evidence="1" id="KW-0812">Transmembrane</keyword>
<keyword evidence="1" id="KW-0472">Membrane</keyword>
<organism evidence="3 4">
    <name type="scientific">Jimgerdemannia flammicorona</name>
    <dbReference type="NCBI Taxonomy" id="994334"/>
    <lineage>
        <taxon>Eukaryota</taxon>
        <taxon>Fungi</taxon>
        <taxon>Fungi incertae sedis</taxon>
        <taxon>Mucoromycota</taxon>
        <taxon>Mucoromycotina</taxon>
        <taxon>Endogonomycetes</taxon>
        <taxon>Endogonales</taxon>
        <taxon>Endogonaceae</taxon>
        <taxon>Jimgerdemannia</taxon>
    </lineage>
</organism>
<evidence type="ECO:0000256" key="1">
    <source>
        <dbReference type="SAM" id="Phobius"/>
    </source>
</evidence>
<comment type="caution">
    <text evidence="3">The sequence shown here is derived from an EMBL/GenBank/DDBJ whole genome shotgun (WGS) entry which is preliminary data.</text>
</comment>
<reference evidence="3 4" key="1">
    <citation type="journal article" date="2018" name="New Phytol.">
        <title>Phylogenomics of Endogonaceae and evolution of mycorrhizas within Mucoromycota.</title>
        <authorList>
            <person name="Chang Y."/>
            <person name="Desiro A."/>
            <person name="Na H."/>
            <person name="Sandor L."/>
            <person name="Lipzen A."/>
            <person name="Clum A."/>
            <person name="Barry K."/>
            <person name="Grigoriev I.V."/>
            <person name="Martin F.M."/>
            <person name="Stajich J.E."/>
            <person name="Smith M.E."/>
            <person name="Bonito G."/>
            <person name="Spatafora J.W."/>
        </authorList>
    </citation>
    <scope>NUCLEOTIDE SEQUENCE [LARGE SCALE GENOMIC DNA]</scope>
    <source>
        <strain evidence="3 4">AD002</strain>
    </source>
</reference>
<evidence type="ECO:0000313" key="4">
    <source>
        <dbReference type="Proteomes" id="UP000274822"/>
    </source>
</evidence>
<dbReference type="GO" id="GO:0031146">
    <property type="term" value="P:SCF-dependent proteasomal ubiquitin-dependent protein catabolic process"/>
    <property type="evidence" value="ECO:0007669"/>
    <property type="project" value="TreeGrafter"/>
</dbReference>
<dbReference type="PANTHER" id="PTHR13318">
    <property type="entry name" value="PARTNER OF PAIRED, ISOFORM B-RELATED"/>
    <property type="match status" value="1"/>
</dbReference>
<dbReference type="InterPro" id="IPR032675">
    <property type="entry name" value="LRR_dom_sf"/>
</dbReference>
<evidence type="ECO:0000313" key="3">
    <source>
        <dbReference type="EMBL" id="RUS33873.1"/>
    </source>
</evidence>
<sequence length="635" mass="70459">MRQWPWPSKSTKPRPTTIHLPRVHRPHLPPEILDHVFGFFNHEDSAEDFLALFSCLLVSKKWNAVAYPRITIESGAVLLKLDSFTDQDAQRLAKLLTRARVLQLPHPSKVEGIICDVRKVLPGAPILQIFQMLSLETLSLGPLELPPLRTLQSRPTPSTPNPELDLFLNSIAAYCEKLAFLHVGDRALSNLHVKRSWMSILERTAPQLEELAFSGITLDNDDLPPISLCTKLKDLRLIGSLHSSHMLASAVECFPNLTSIIFGDFTLSSTSKGPFYDTPNVLLSLAMSCSRLEDLTIVNWRRLPGQDHVAPVASLAHLFSRCRYMNSLTIQHSEVVNDFFFHFLATSTPKLMELNLVGCPKLTCQPITDPAQLRVLARKREWLETAAGPSTRPTTVTRQTVGVGVKQVAGVRSAFEANLKPAFGARPTSFIETRQPSIVVGARPASFIETSLRPAFEVNLKPTFGARPASFIETRVPSIAVGTRPASFMDSKSAPIIIEQKPVPADPVDDASDAFKWPIMTTLSLHRCPLVEPEVVRRALAGCPALDEFGLPRHVVTSSNVAEELQARNFGPFKNREADAATSTAVMIRGDGPVSWRDIQGDNYMDIVFFLVSVASWPFLLSALVVRYRRRSLPR</sequence>
<dbReference type="InterPro" id="IPR036047">
    <property type="entry name" value="F-box-like_dom_sf"/>
</dbReference>
<protein>
    <recommendedName>
        <fullName evidence="2">F-box domain-containing protein</fullName>
    </recommendedName>
</protein>
<dbReference type="SUPFAM" id="SSF81383">
    <property type="entry name" value="F-box domain"/>
    <property type="match status" value="1"/>
</dbReference>
<name>A0A433QVN4_9FUNG</name>
<dbReference type="AlphaFoldDB" id="A0A433QVN4"/>
<proteinExistence type="predicted"/>
<dbReference type="InterPro" id="IPR001810">
    <property type="entry name" value="F-box_dom"/>
</dbReference>
<evidence type="ECO:0000259" key="2">
    <source>
        <dbReference type="Pfam" id="PF12937"/>
    </source>
</evidence>
<feature type="transmembrane region" description="Helical" evidence="1">
    <location>
        <begin position="607"/>
        <end position="626"/>
    </location>
</feature>